<feature type="compositionally biased region" description="Acidic residues" evidence="1">
    <location>
        <begin position="324"/>
        <end position="336"/>
    </location>
</feature>
<reference evidence="3" key="1">
    <citation type="journal article" date="2020" name="Stud. Mycol.">
        <title>101 Dothideomycetes genomes: A test case for predicting lifestyles and emergence of pathogens.</title>
        <authorList>
            <person name="Haridas S."/>
            <person name="Albert R."/>
            <person name="Binder M."/>
            <person name="Bloem J."/>
            <person name="LaButti K."/>
            <person name="Salamov A."/>
            <person name="Andreopoulos B."/>
            <person name="Baker S."/>
            <person name="Barry K."/>
            <person name="Bills G."/>
            <person name="Bluhm B."/>
            <person name="Cannon C."/>
            <person name="Castanera R."/>
            <person name="Culley D."/>
            <person name="Daum C."/>
            <person name="Ezra D."/>
            <person name="Gonzalez J."/>
            <person name="Henrissat B."/>
            <person name="Kuo A."/>
            <person name="Liang C."/>
            <person name="Lipzen A."/>
            <person name="Lutzoni F."/>
            <person name="Magnuson J."/>
            <person name="Mondo S."/>
            <person name="Nolan M."/>
            <person name="Ohm R."/>
            <person name="Pangilinan J."/>
            <person name="Park H.-J."/>
            <person name="Ramirez L."/>
            <person name="Alfaro M."/>
            <person name="Sun H."/>
            <person name="Tritt A."/>
            <person name="Yoshinaga Y."/>
            <person name="Zwiers L.-H."/>
            <person name="Turgeon B."/>
            <person name="Goodwin S."/>
            <person name="Spatafora J."/>
            <person name="Crous P."/>
            <person name="Grigoriev I."/>
        </authorList>
    </citation>
    <scope>NUCLEOTIDE SEQUENCE [LARGE SCALE GENOMIC DNA]</scope>
    <source>
        <strain evidence="3">CECT 20119</strain>
    </source>
</reference>
<accession>A0A6A6GL52</accession>
<feature type="compositionally biased region" description="Polar residues" evidence="1">
    <location>
        <begin position="75"/>
        <end position="84"/>
    </location>
</feature>
<proteinExistence type="predicted"/>
<evidence type="ECO:0000313" key="3">
    <source>
        <dbReference type="Proteomes" id="UP000799538"/>
    </source>
</evidence>
<dbReference type="OrthoDB" id="5398515at2759"/>
<feature type="compositionally biased region" description="Basic and acidic residues" evidence="1">
    <location>
        <begin position="267"/>
        <end position="280"/>
    </location>
</feature>
<evidence type="ECO:0000256" key="1">
    <source>
        <dbReference type="SAM" id="MobiDB-lite"/>
    </source>
</evidence>
<feature type="compositionally biased region" description="Pro residues" evidence="1">
    <location>
        <begin position="13"/>
        <end position="28"/>
    </location>
</feature>
<dbReference type="EMBL" id="ML992502">
    <property type="protein sequence ID" value="KAF2226397.1"/>
    <property type="molecule type" value="Genomic_DNA"/>
</dbReference>
<evidence type="ECO:0000313" key="2">
    <source>
        <dbReference type="EMBL" id="KAF2226397.1"/>
    </source>
</evidence>
<name>A0A6A6GL52_9PEZI</name>
<gene>
    <name evidence="2" type="ORF">BDZ85DRAFT_315926</name>
</gene>
<protein>
    <submittedName>
        <fullName evidence="2">Uncharacterized protein</fullName>
    </submittedName>
</protein>
<feature type="compositionally biased region" description="Basic and acidic residues" evidence="1">
    <location>
        <begin position="203"/>
        <end position="214"/>
    </location>
</feature>
<feature type="region of interest" description="Disordered" evidence="1">
    <location>
        <begin position="139"/>
        <end position="244"/>
    </location>
</feature>
<sequence length="434" mass="47685">MLPAITAMMTGPTTPPPPGRLRTPPTPLHGPKYDSFEPYSPPRRSARVQEKQKQELDTSPSPSSISAVRHRARSHVTQDINSTPRADRVKLNRQSSQQTLSPPSSPEGLHKAQPTALPAIDEMHSRLVARYDGNVDAAQASEGAFPTPRKTPRRRDSSSNSRVINIKPHDSQQIFPTPKRRVRYTLDSPTHSPSAPTKVFIDSQDRQPEMEASKDNPFVGPRHKTKSSRRSHYRKNREERQMDELVKEGKGMIYTFRGKRIFRAYSEDHDNSEGDSEPSHIYRSQSARVAAAAGPSAGRPLTRSHLKPRLLFTADDHAQSGSFTDEEALTDIEEKDDNGSQSESQGADEPIDETAQSNAVSLPLVATSTIAQDTPSLAPPQNAVKGKKPSPFDSWPRQKAGSAASISSGTKRPAPSPEEQSVGKRTRSHASSNV</sequence>
<keyword evidence="3" id="KW-1185">Reference proteome</keyword>
<feature type="compositionally biased region" description="Polar residues" evidence="1">
    <location>
        <begin position="354"/>
        <end position="375"/>
    </location>
</feature>
<feature type="region of interest" description="Disordered" evidence="1">
    <location>
        <begin position="267"/>
        <end position="434"/>
    </location>
</feature>
<feature type="compositionally biased region" description="Basic and acidic residues" evidence="1">
    <location>
        <begin position="47"/>
        <end position="56"/>
    </location>
</feature>
<feature type="compositionally biased region" description="Polar residues" evidence="1">
    <location>
        <begin position="57"/>
        <end position="66"/>
    </location>
</feature>
<dbReference type="Proteomes" id="UP000799538">
    <property type="component" value="Unassembled WGS sequence"/>
</dbReference>
<feature type="region of interest" description="Disordered" evidence="1">
    <location>
        <begin position="1"/>
        <end position="124"/>
    </location>
</feature>
<dbReference type="AlphaFoldDB" id="A0A6A6GL52"/>
<feature type="compositionally biased region" description="Low complexity" evidence="1">
    <location>
        <begin position="286"/>
        <end position="300"/>
    </location>
</feature>
<feature type="compositionally biased region" description="Basic residues" evidence="1">
    <location>
        <begin position="221"/>
        <end position="235"/>
    </location>
</feature>
<organism evidence="2 3">
    <name type="scientific">Elsinoe ampelina</name>
    <dbReference type="NCBI Taxonomy" id="302913"/>
    <lineage>
        <taxon>Eukaryota</taxon>
        <taxon>Fungi</taxon>
        <taxon>Dikarya</taxon>
        <taxon>Ascomycota</taxon>
        <taxon>Pezizomycotina</taxon>
        <taxon>Dothideomycetes</taxon>
        <taxon>Dothideomycetidae</taxon>
        <taxon>Myriangiales</taxon>
        <taxon>Elsinoaceae</taxon>
        <taxon>Elsinoe</taxon>
    </lineage>
</organism>